<accession>A0A7Z1AWI6</accession>
<keyword evidence="4" id="KW-1185">Reference proteome</keyword>
<dbReference type="SMART" id="SM00418">
    <property type="entry name" value="HTH_ARSR"/>
    <property type="match status" value="1"/>
</dbReference>
<evidence type="ECO:0000256" key="1">
    <source>
        <dbReference type="SAM" id="MobiDB-lite"/>
    </source>
</evidence>
<organism evidence="3 4">
    <name type="scientific">Actinophytocola xinjiangensis</name>
    <dbReference type="NCBI Taxonomy" id="485602"/>
    <lineage>
        <taxon>Bacteria</taxon>
        <taxon>Bacillati</taxon>
        <taxon>Actinomycetota</taxon>
        <taxon>Actinomycetes</taxon>
        <taxon>Pseudonocardiales</taxon>
        <taxon>Pseudonocardiaceae</taxon>
    </lineage>
</organism>
<sequence>MTSLDHPAPSPAPPGPEGRLPSTAVVALDERLYDVGRALASRQRLAVLLVLADGNASATELVARTGEGDIFHHLEVLGAAGLVTAGIDGCYGLASHDVRALVHALEAVARGRH</sequence>
<dbReference type="InterPro" id="IPR001845">
    <property type="entry name" value="HTH_ArsR_DNA-bd_dom"/>
</dbReference>
<feature type="domain" description="HTH arsR-type" evidence="2">
    <location>
        <begin position="34"/>
        <end position="107"/>
    </location>
</feature>
<gene>
    <name evidence="3" type="ORF">BLA60_22540</name>
</gene>
<proteinExistence type="predicted"/>
<dbReference type="GO" id="GO:0003700">
    <property type="term" value="F:DNA-binding transcription factor activity"/>
    <property type="evidence" value="ECO:0007669"/>
    <property type="project" value="InterPro"/>
</dbReference>
<comment type="caution">
    <text evidence="3">The sequence shown here is derived from an EMBL/GenBank/DDBJ whole genome shotgun (WGS) entry which is preliminary data.</text>
</comment>
<feature type="region of interest" description="Disordered" evidence="1">
    <location>
        <begin position="1"/>
        <end position="21"/>
    </location>
</feature>
<dbReference type="AlphaFoldDB" id="A0A7Z1AWI6"/>
<evidence type="ECO:0000259" key="2">
    <source>
        <dbReference type="SMART" id="SM00418"/>
    </source>
</evidence>
<dbReference type="Proteomes" id="UP000185696">
    <property type="component" value="Unassembled WGS sequence"/>
</dbReference>
<evidence type="ECO:0000313" key="3">
    <source>
        <dbReference type="EMBL" id="OLF08788.1"/>
    </source>
</evidence>
<dbReference type="SUPFAM" id="SSF46785">
    <property type="entry name" value="Winged helix' DNA-binding domain"/>
    <property type="match status" value="1"/>
</dbReference>
<dbReference type="CDD" id="cd00090">
    <property type="entry name" value="HTH_ARSR"/>
    <property type="match status" value="1"/>
</dbReference>
<dbReference type="InterPro" id="IPR036388">
    <property type="entry name" value="WH-like_DNA-bd_sf"/>
</dbReference>
<dbReference type="InterPro" id="IPR036390">
    <property type="entry name" value="WH_DNA-bd_sf"/>
</dbReference>
<dbReference type="InterPro" id="IPR011991">
    <property type="entry name" value="ArsR-like_HTH"/>
</dbReference>
<protein>
    <recommendedName>
        <fullName evidence="2">HTH arsR-type domain-containing protein</fullName>
    </recommendedName>
</protein>
<evidence type="ECO:0000313" key="4">
    <source>
        <dbReference type="Proteomes" id="UP000185696"/>
    </source>
</evidence>
<name>A0A7Z1AWI6_9PSEU</name>
<dbReference type="Gene3D" id="1.10.10.10">
    <property type="entry name" value="Winged helix-like DNA-binding domain superfamily/Winged helix DNA-binding domain"/>
    <property type="match status" value="1"/>
</dbReference>
<dbReference type="EMBL" id="MSIF01000011">
    <property type="protein sequence ID" value="OLF08788.1"/>
    <property type="molecule type" value="Genomic_DNA"/>
</dbReference>
<reference evidence="3 4" key="1">
    <citation type="submission" date="2016-12" db="EMBL/GenBank/DDBJ databases">
        <title>The draft genome sequence of Actinophytocola xinjiangensis.</title>
        <authorList>
            <person name="Wang W."/>
            <person name="Yuan L."/>
        </authorList>
    </citation>
    <scope>NUCLEOTIDE SEQUENCE [LARGE SCALE GENOMIC DNA]</scope>
    <source>
        <strain evidence="3 4">CGMCC 4.4663</strain>
    </source>
</reference>